<keyword evidence="2" id="KW-1185">Reference proteome</keyword>
<proteinExistence type="predicted"/>
<gene>
    <name evidence="1" type="ORF">GCM10022419_097210</name>
</gene>
<evidence type="ECO:0000313" key="2">
    <source>
        <dbReference type="Proteomes" id="UP001500630"/>
    </source>
</evidence>
<comment type="caution">
    <text evidence="1">The sequence shown here is derived from an EMBL/GenBank/DDBJ whole genome shotgun (WGS) entry which is preliminary data.</text>
</comment>
<accession>A0ABP6Z4Z4</accession>
<evidence type="ECO:0000313" key="1">
    <source>
        <dbReference type="EMBL" id="GAA3598347.1"/>
    </source>
</evidence>
<sequence>MQRLGARSVAALDADADAEVAADAGVYMVTVKAVANRAEVRSPSPLAAGIFMLSSRERWFADRPRYRRWTLPVLAAARVVQFAAFSWTNNGWRA</sequence>
<organism evidence="1 2">
    <name type="scientific">Nonomuraea rosea</name>
    <dbReference type="NCBI Taxonomy" id="638574"/>
    <lineage>
        <taxon>Bacteria</taxon>
        <taxon>Bacillati</taxon>
        <taxon>Actinomycetota</taxon>
        <taxon>Actinomycetes</taxon>
        <taxon>Streptosporangiales</taxon>
        <taxon>Streptosporangiaceae</taxon>
        <taxon>Nonomuraea</taxon>
    </lineage>
</organism>
<protein>
    <submittedName>
        <fullName evidence="1">Uncharacterized protein</fullName>
    </submittedName>
</protein>
<dbReference type="Proteomes" id="UP001500630">
    <property type="component" value="Unassembled WGS sequence"/>
</dbReference>
<reference evidence="2" key="1">
    <citation type="journal article" date="2019" name="Int. J. Syst. Evol. Microbiol.">
        <title>The Global Catalogue of Microorganisms (GCM) 10K type strain sequencing project: providing services to taxonomists for standard genome sequencing and annotation.</title>
        <authorList>
            <consortium name="The Broad Institute Genomics Platform"/>
            <consortium name="The Broad Institute Genome Sequencing Center for Infectious Disease"/>
            <person name="Wu L."/>
            <person name="Ma J."/>
        </authorList>
    </citation>
    <scope>NUCLEOTIDE SEQUENCE [LARGE SCALE GENOMIC DNA]</scope>
    <source>
        <strain evidence="2">JCM 17326</strain>
    </source>
</reference>
<name>A0ABP6Z4Z4_9ACTN</name>
<dbReference type="EMBL" id="BAABDQ010000033">
    <property type="protein sequence ID" value="GAA3598347.1"/>
    <property type="molecule type" value="Genomic_DNA"/>
</dbReference>